<dbReference type="Proteomes" id="UP000239047">
    <property type="component" value="Unassembled WGS sequence"/>
</dbReference>
<protein>
    <submittedName>
        <fullName evidence="3">ABC transporter ATP-binding protein</fullName>
    </submittedName>
</protein>
<dbReference type="AlphaFoldDB" id="A0A2S5GCW8"/>
<feature type="domain" description="HTH LytTR-type" evidence="2">
    <location>
        <begin position="236"/>
        <end position="342"/>
    </location>
</feature>
<organism evidence="3 4">
    <name type="scientific">Jeotgalibacillus proteolyticus</name>
    <dbReference type="NCBI Taxonomy" id="2082395"/>
    <lineage>
        <taxon>Bacteria</taxon>
        <taxon>Bacillati</taxon>
        <taxon>Bacillota</taxon>
        <taxon>Bacilli</taxon>
        <taxon>Bacillales</taxon>
        <taxon>Caryophanaceae</taxon>
        <taxon>Jeotgalibacillus</taxon>
    </lineage>
</organism>
<dbReference type="RefSeq" id="WP_104057511.1">
    <property type="nucleotide sequence ID" value="NZ_PREZ01000003.1"/>
</dbReference>
<dbReference type="PANTHER" id="PTHR43038">
    <property type="entry name" value="ATP-BINDING CASSETTE, SUB-FAMILY H, MEMBER 1"/>
    <property type="match status" value="1"/>
</dbReference>
<dbReference type="PROSITE" id="PS50893">
    <property type="entry name" value="ABC_TRANSPORTER_2"/>
    <property type="match status" value="1"/>
</dbReference>
<dbReference type="Gene3D" id="2.40.50.1020">
    <property type="entry name" value="LytTr DNA-binding domain"/>
    <property type="match status" value="1"/>
</dbReference>
<dbReference type="InterPro" id="IPR007492">
    <property type="entry name" value="LytTR_DNA-bd_dom"/>
</dbReference>
<dbReference type="PIRSF" id="PIRSF036612">
    <property type="entry name" value="ABC_ATP_LytTR"/>
    <property type="match status" value="1"/>
</dbReference>
<dbReference type="SMART" id="SM00850">
    <property type="entry name" value="LytTR"/>
    <property type="match status" value="1"/>
</dbReference>
<keyword evidence="3" id="KW-0547">Nucleotide-binding</keyword>
<feature type="domain" description="ABC transporter" evidence="1">
    <location>
        <begin position="2"/>
        <end position="226"/>
    </location>
</feature>
<evidence type="ECO:0000259" key="2">
    <source>
        <dbReference type="PROSITE" id="PS50930"/>
    </source>
</evidence>
<dbReference type="Gene3D" id="3.40.50.300">
    <property type="entry name" value="P-loop containing nucleotide triphosphate hydrolases"/>
    <property type="match status" value="1"/>
</dbReference>
<dbReference type="PROSITE" id="PS50930">
    <property type="entry name" value="HTH_LYTTR"/>
    <property type="match status" value="1"/>
</dbReference>
<reference evidence="3 4" key="1">
    <citation type="submission" date="2018-02" db="EMBL/GenBank/DDBJ databases">
        <title>Jeotgalibacillus proteolyticum sp. nov. a protease producing bacterium isolated from ocean sediments of Laizhou Bay.</title>
        <authorList>
            <person name="Li Y."/>
        </authorList>
    </citation>
    <scope>NUCLEOTIDE SEQUENCE [LARGE SCALE GENOMIC DNA]</scope>
    <source>
        <strain evidence="3 4">22-7</strain>
    </source>
</reference>
<accession>A0A2S5GCW8</accession>
<gene>
    <name evidence="3" type="ORF">C4B60_08180</name>
</gene>
<dbReference type="Pfam" id="PF00005">
    <property type="entry name" value="ABC_tran"/>
    <property type="match status" value="1"/>
</dbReference>
<evidence type="ECO:0000313" key="3">
    <source>
        <dbReference type="EMBL" id="PPA70761.1"/>
    </source>
</evidence>
<dbReference type="Pfam" id="PF04397">
    <property type="entry name" value="LytTR"/>
    <property type="match status" value="1"/>
</dbReference>
<sequence>MLKISNVEKNIQHAVVFPSINLELKLGETAAIHSSTNVRTVLLELLSASKPLSGGSIMINNEQVSASNKVYFNQAAFLFLNDGLYERLTIKEHLAFYQKLYGANETVEEILNLIQLNEKKRLRVSALTFSEKKRLLFARILFQKPKAVILEEPDQNVDLEAKKILSRLIRMLTDDNSCVLVLTGNMESALMVTKRVYRLDESGLHALEVTEEKEEETLKEQNEEIQQVQPVKFEKIPTKVNDKIILFNPPEIDYIESSEGQSNVHVKGQIYPCMFTLNDLEQRLIPFGFFRCHRSYIVNLQKVREVITWTRNSYSLILDEAGKSSIPLSKTKMTELKEMLGLK</sequence>
<dbReference type="InterPro" id="IPR003439">
    <property type="entry name" value="ABC_transporter-like_ATP-bd"/>
</dbReference>
<dbReference type="PANTHER" id="PTHR43038:SF3">
    <property type="entry name" value="ABC TRANSPORTER G FAMILY MEMBER 20 ISOFORM X1"/>
    <property type="match status" value="1"/>
</dbReference>
<dbReference type="OrthoDB" id="9809318at2"/>
<dbReference type="GO" id="GO:0003677">
    <property type="term" value="F:DNA binding"/>
    <property type="evidence" value="ECO:0007669"/>
    <property type="project" value="InterPro"/>
</dbReference>
<dbReference type="SUPFAM" id="SSF52540">
    <property type="entry name" value="P-loop containing nucleoside triphosphate hydrolases"/>
    <property type="match status" value="1"/>
</dbReference>
<dbReference type="InterPro" id="IPR027417">
    <property type="entry name" value="P-loop_NTPase"/>
</dbReference>
<keyword evidence="3" id="KW-0067">ATP-binding</keyword>
<keyword evidence="4" id="KW-1185">Reference proteome</keyword>
<evidence type="ECO:0000313" key="4">
    <source>
        <dbReference type="Proteomes" id="UP000239047"/>
    </source>
</evidence>
<dbReference type="InterPro" id="IPR012046">
    <property type="entry name" value="LytTR_ABC"/>
</dbReference>
<proteinExistence type="predicted"/>
<name>A0A2S5GCW8_9BACL</name>
<evidence type="ECO:0000259" key="1">
    <source>
        <dbReference type="PROSITE" id="PS50893"/>
    </source>
</evidence>
<dbReference type="GO" id="GO:0016887">
    <property type="term" value="F:ATP hydrolysis activity"/>
    <property type="evidence" value="ECO:0007669"/>
    <property type="project" value="InterPro"/>
</dbReference>
<dbReference type="EMBL" id="PREZ01000003">
    <property type="protein sequence ID" value="PPA70761.1"/>
    <property type="molecule type" value="Genomic_DNA"/>
</dbReference>
<dbReference type="GO" id="GO:0005524">
    <property type="term" value="F:ATP binding"/>
    <property type="evidence" value="ECO:0007669"/>
    <property type="project" value="UniProtKB-KW"/>
</dbReference>
<comment type="caution">
    <text evidence="3">The sequence shown here is derived from an EMBL/GenBank/DDBJ whole genome shotgun (WGS) entry which is preliminary data.</text>
</comment>